<evidence type="ECO:0000313" key="2">
    <source>
        <dbReference type="Proteomes" id="UP000478052"/>
    </source>
</evidence>
<proteinExistence type="predicted"/>
<reference evidence="1 2" key="1">
    <citation type="submission" date="2019-08" db="EMBL/GenBank/DDBJ databases">
        <title>Whole genome of Aphis craccivora.</title>
        <authorList>
            <person name="Voronova N.V."/>
            <person name="Shulinski R.S."/>
            <person name="Bandarenka Y.V."/>
            <person name="Zhorov D.G."/>
            <person name="Warner D."/>
        </authorList>
    </citation>
    <scope>NUCLEOTIDE SEQUENCE [LARGE SCALE GENOMIC DNA]</scope>
    <source>
        <strain evidence="1">180601</strain>
        <tissue evidence="1">Whole Body</tissue>
    </source>
</reference>
<protein>
    <submittedName>
        <fullName evidence="1">Zinc finger protein 862-like</fullName>
    </submittedName>
</protein>
<keyword evidence="2" id="KW-1185">Reference proteome</keyword>
<comment type="caution">
    <text evidence="1">The sequence shown here is derived from an EMBL/GenBank/DDBJ whole genome shotgun (WGS) entry which is preliminary data.</text>
</comment>
<sequence length="148" mass="17245">MKNQTNAPKRKFTHRFRCDWLNDDDLKPWLMKSIKGDTYFNCKFCKIDLMGGISAVKEQGKSDKYVSLIRSRKITIEINKMTTVQNASELVKKTIEAEIRLSMFIVEHNIAIRTVNHLVSLLKIIGKDSDVIKILNAIEQKQRQWFAM</sequence>
<dbReference type="EMBL" id="VUJU01012933">
    <property type="protein sequence ID" value="KAF0706386.1"/>
    <property type="molecule type" value="Genomic_DNA"/>
</dbReference>
<name>A0A6G0VR63_APHCR</name>
<dbReference type="OrthoDB" id="6778804at2759"/>
<organism evidence="1 2">
    <name type="scientific">Aphis craccivora</name>
    <name type="common">Cowpea aphid</name>
    <dbReference type="NCBI Taxonomy" id="307492"/>
    <lineage>
        <taxon>Eukaryota</taxon>
        <taxon>Metazoa</taxon>
        <taxon>Ecdysozoa</taxon>
        <taxon>Arthropoda</taxon>
        <taxon>Hexapoda</taxon>
        <taxon>Insecta</taxon>
        <taxon>Pterygota</taxon>
        <taxon>Neoptera</taxon>
        <taxon>Paraneoptera</taxon>
        <taxon>Hemiptera</taxon>
        <taxon>Sternorrhyncha</taxon>
        <taxon>Aphidomorpha</taxon>
        <taxon>Aphidoidea</taxon>
        <taxon>Aphididae</taxon>
        <taxon>Aphidini</taxon>
        <taxon>Aphis</taxon>
        <taxon>Aphis</taxon>
    </lineage>
</organism>
<evidence type="ECO:0000313" key="1">
    <source>
        <dbReference type="EMBL" id="KAF0706386.1"/>
    </source>
</evidence>
<dbReference type="Proteomes" id="UP000478052">
    <property type="component" value="Unassembled WGS sequence"/>
</dbReference>
<accession>A0A6G0VR63</accession>
<dbReference type="AlphaFoldDB" id="A0A6G0VR63"/>
<gene>
    <name evidence="1" type="ORF">FWK35_00031621</name>
</gene>